<organism evidence="2 3">
    <name type="scientific">Morganella morganii</name>
    <name type="common">Proteus morganii</name>
    <dbReference type="NCBI Taxonomy" id="582"/>
    <lineage>
        <taxon>Bacteria</taxon>
        <taxon>Pseudomonadati</taxon>
        <taxon>Pseudomonadota</taxon>
        <taxon>Gammaproteobacteria</taxon>
        <taxon>Enterobacterales</taxon>
        <taxon>Morganellaceae</taxon>
        <taxon>Morganella</taxon>
    </lineage>
</organism>
<name>A0A8I0Q5Z6_MORMO</name>
<keyword evidence="1" id="KW-0472">Membrane</keyword>
<protein>
    <submittedName>
        <fullName evidence="2">Host cell division inhibitor Icd-like protein</fullName>
    </submittedName>
</protein>
<keyword evidence="1" id="KW-1133">Transmembrane helix</keyword>
<comment type="caution">
    <text evidence="2">The sequence shown here is derived from an EMBL/GenBank/DDBJ whole genome shotgun (WGS) entry which is preliminary data.</text>
</comment>
<evidence type="ECO:0000256" key="1">
    <source>
        <dbReference type="SAM" id="Phobius"/>
    </source>
</evidence>
<sequence>MAMYKSTQTHPKFKWRFFSCQQSLIVGEIYPTISINQSQKINLPLLVAIGYSYPTSAKSEVGCRSLNTVADSNRFNHVRFFCVRSYASMVGRNGGAYALAGFYCASLLTLLRLITLCRSRAVRLQNLTVEATTMVTILTPSHPKFLWRFFSCQQSRYFTVEARSEQEARSMLPDAPCLFSARIRQGVKHG</sequence>
<dbReference type="AlphaFoldDB" id="A0A8I0Q5Z6"/>
<evidence type="ECO:0000313" key="2">
    <source>
        <dbReference type="EMBL" id="MBE8614854.1"/>
    </source>
</evidence>
<dbReference type="Proteomes" id="UP000650477">
    <property type="component" value="Unassembled WGS sequence"/>
</dbReference>
<dbReference type="NCBIfam" id="NF033153">
    <property type="entry name" value="phage_ICD_like"/>
    <property type="match status" value="1"/>
</dbReference>
<feature type="transmembrane region" description="Helical" evidence="1">
    <location>
        <begin position="94"/>
        <end position="114"/>
    </location>
</feature>
<dbReference type="EMBL" id="PKLF01000069">
    <property type="protein sequence ID" value="MBE8614854.1"/>
    <property type="molecule type" value="Genomic_DNA"/>
</dbReference>
<accession>A0A8I0Q5Z6</accession>
<proteinExistence type="predicted"/>
<keyword evidence="1" id="KW-0812">Transmembrane</keyword>
<reference evidence="2" key="1">
    <citation type="submission" date="2017-12" db="EMBL/GenBank/DDBJ databases">
        <title>Genome sequencing and analysis.</title>
        <authorList>
            <person name="Huang Y.-T."/>
        </authorList>
    </citation>
    <scope>NUCLEOTIDE SEQUENCE</scope>
    <source>
        <strain evidence="2">VGH116</strain>
    </source>
</reference>
<evidence type="ECO:0000313" key="3">
    <source>
        <dbReference type="Proteomes" id="UP000650477"/>
    </source>
</evidence>
<gene>
    <name evidence="2" type="ORF">CYG68_21295</name>
</gene>